<dbReference type="EMBL" id="LAZR01035836">
    <property type="protein sequence ID" value="KKL26447.1"/>
    <property type="molecule type" value="Genomic_DNA"/>
</dbReference>
<dbReference type="AlphaFoldDB" id="A0A0F9CJ18"/>
<proteinExistence type="predicted"/>
<reference evidence="1" key="1">
    <citation type="journal article" date="2015" name="Nature">
        <title>Complex archaea that bridge the gap between prokaryotes and eukaryotes.</title>
        <authorList>
            <person name="Spang A."/>
            <person name="Saw J.H."/>
            <person name="Jorgensen S.L."/>
            <person name="Zaremba-Niedzwiedzka K."/>
            <person name="Martijn J."/>
            <person name="Lind A.E."/>
            <person name="van Eijk R."/>
            <person name="Schleper C."/>
            <person name="Guy L."/>
            <person name="Ettema T.J."/>
        </authorList>
    </citation>
    <scope>NUCLEOTIDE SEQUENCE</scope>
</reference>
<name>A0A0F9CJ18_9ZZZZ</name>
<gene>
    <name evidence="1" type="ORF">LCGC14_2395200</name>
</gene>
<sequence>MLNIMDKTILIEKVNTLFYEIIDELKDIDKETREYNLIVPEFSRLKLRGIRSKPIKKQEYSTFIFHNIDSLRKFAGFQELLEYIESNCELKSEIIHHLIEELFKWILDNCREKVCINKIRKFIDLFYEDLLNKLVKFSIKEYFIGISLEDESYKIDEDLIIRKANSFDFECKDMGEYESELRKYPFHFPPVILKYKYTAARNIESYTDYSRPSELFKELDFIDWAFLLFRSVPIFRVKTVSKIKSLFKRGTISEGFISMRTGETYFINKDNVEDLKNTIRIFKRPEIGEIFEITKKKPNHINIALNRYRNALFFAENIPQKIVSLISCLEALLSEGGPELKRRLSQRVSIVLKSIGYDPLDVYEEINTAYRIRNNYSHGTTIDLKSSIKKDVNEFLKNITEYTRLCFLISMQI</sequence>
<evidence type="ECO:0000313" key="1">
    <source>
        <dbReference type="EMBL" id="KKL26447.1"/>
    </source>
</evidence>
<accession>A0A0F9CJ18</accession>
<comment type="caution">
    <text evidence="1">The sequence shown here is derived from an EMBL/GenBank/DDBJ whole genome shotgun (WGS) entry which is preliminary data.</text>
</comment>
<organism evidence="1">
    <name type="scientific">marine sediment metagenome</name>
    <dbReference type="NCBI Taxonomy" id="412755"/>
    <lineage>
        <taxon>unclassified sequences</taxon>
        <taxon>metagenomes</taxon>
        <taxon>ecological metagenomes</taxon>
    </lineage>
</organism>
<protein>
    <submittedName>
        <fullName evidence="1">Uncharacterized protein</fullName>
    </submittedName>
</protein>
<feature type="non-terminal residue" evidence="1">
    <location>
        <position position="413"/>
    </location>
</feature>